<gene>
    <name evidence="2" type="ORF">P154DRAFT_573612</name>
</gene>
<dbReference type="AlphaFoldDB" id="A0A6A5WRH7"/>
<feature type="compositionally biased region" description="Basic and acidic residues" evidence="1">
    <location>
        <begin position="1"/>
        <end position="17"/>
    </location>
</feature>
<evidence type="ECO:0000313" key="2">
    <source>
        <dbReference type="EMBL" id="KAF2002791.1"/>
    </source>
</evidence>
<evidence type="ECO:0000313" key="3">
    <source>
        <dbReference type="Proteomes" id="UP000799779"/>
    </source>
</evidence>
<sequence>MRWARVEGSRLTSEVHRPARTGTPKQSAVYGAPSQDSGRQYPRASSDDTGTAERTICQSTSLRPLNGMQPRSIEGTALARLVSNSSLLALQLSDAVGGERICGRQQRSAPPFTTSMPAILCALSHAQFHAAVTLDLQPDHDSMTKCEIHTTQTRHEGGRASLAYCRTESPGAAPTNQRPPLRTSAILAVNVHSSTPWPFSHNTLCASLFTIE</sequence>
<evidence type="ECO:0000256" key="1">
    <source>
        <dbReference type="SAM" id="MobiDB-lite"/>
    </source>
</evidence>
<organism evidence="2 3">
    <name type="scientific">Amniculicola lignicola CBS 123094</name>
    <dbReference type="NCBI Taxonomy" id="1392246"/>
    <lineage>
        <taxon>Eukaryota</taxon>
        <taxon>Fungi</taxon>
        <taxon>Dikarya</taxon>
        <taxon>Ascomycota</taxon>
        <taxon>Pezizomycotina</taxon>
        <taxon>Dothideomycetes</taxon>
        <taxon>Pleosporomycetidae</taxon>
        <taxon>Pleosporales</taxon>
        <taxon>Amniculicolaceae</taxon>
        <taxon>Amniculicola</taxon>
    </lineage>
</organism>
<reference evidence="2" key="1">
    <citation type="journal article" date="2020" name="Stud. Mycol.">
        <title>101 Dothideomycetes genomes: a test case for predicting lifestyles and emergence of pathogens.</title>
        <authorList>
            <person name="Haridas S."/>
            <person name="Albert R."/>
            <person name="Binder M."/>
            <person name="Bloem J."/>
            <person name="Labutti K."/>
            <person name="Salamov A."/>
            <person name="Andreopoulos B."/>
            <person name="Baker S."/>
            <person name="Barry K."/>
            <person name="Bills G."/>
            <person name="Bluhm B."/>
            <person name="Cannon C."/>
            <person name="Castanera R."/>
            <person name="Culley D."/>
            <person name="Daum C."/>
            <person name="Ezra D."/>
            <person name="Gonzalez J."/>
            <person name="Henrissat B."/>
            <person name="Kuo A."/>
            <person name="Liang C."/>
            <person name="Lipzen A."/>
            <person name="Lutzoni F."/>
            <person name="Magnuson J."/>
            <person name="Mondo S."/>
            <person name="Nolan M."/>
            <person name="Ohm R."/>
            <person name="Pangilinan J."/>
            <person name="Park H.-J."/>
            <person name="Ramirez L."/>
            <person name="Alfaro M."/>
            <person name="Sun H."/>
            <person name="Tritt A."/>
            <person name="Yoshinaga Y."/>
            <person name="Zwiers L.-H."/>
            <person name="Turgeon B."/>
            <person name="Goodwin S."/>
            <person name="Spatafora J."/>
            <person name="Crous P."/>
            <person name="Grigoriev I."/>
        </authorList>
    </citation>
    <scope>NUCLEOTIDE SEQUENCE</scope>
    <source>
        <strain evidence="2">CBS 123094</strain>
    </source>
</reference>
<accession>A0A6A5WRH7</accession>
<proteinExistence type="predicted"/>
<feature type="region of interest" description="Disordered" evidence="1">
    <location>
        <begin position="1"/>
        <end position="52"/>
    </location>
</feature>
<dbReference type="EMBL" id="ML977575">
    <property type="protein sequence ID" value="KAF2002791.1"/>
    <property type="molecule type" value="Genomic_DNA"/>
</dbReference>
<protein>
    <submittedName>
        <fullName evidence="2">Uncharacterized protein</fullName>
    </submittedName>
</protein>
<name>A0A6A5WRH7_9PLEO</name>
<keyword evidence="3" id="KW-1185">Reference proteome</keyword>
<dbReference type="Proteomes" id="UP000799779">
    <property type="component" value="Unassembled WGS sequence"/>
</dbReference>